<evidence type="ECO:0000313" key="2">
    <source>
        <dbReference type="Proteomes" id="UP000095228"/>
    </source>
</evidence>
<dbReference type="Proteomes" id="UP000095228">
    <property type="component" value="Chromosome"/>
</dbReference>
<name>A0A1D8AR58_9BACT</name>
<dbReference type="KEGG" id="obg:Verru16b_00418"/>
<sequence>MPSPLPAPSPKRRILWWLLAGGVLGALLVVTLLLLPPVQTWLLRRILANQPETSVEFSRVALGPGGAEAADVRLRLPNLTVEARALRLAISPWQLLSRQRLAIDDLQARQLTIRASTGPAAASPAPFTGLLESLQAPLAWACGNAQADGTLTLEQAGAPPIRVAFALEGTDLDITRPGRVKFNFTTAGDLVAGFQGEWTFAGTLDFTPAADGRIDRLVLDGRLTPGTSPDWLLPAATVQVTLARTPTGESFEATMQPMDAPAADFTARADFTRADGLITGTWSAHGGSALVAHVMKRTDLPVIETASQGGFSLNPATGAATATAEGEFHGEQWERFMPELAQIGRLLGRHSAGLTRRDGQWILDRLDATARSEGSAAAFRLGLTRPVTLPPGGDGNGSPWGLLAIEQLPLGWTAPVLGVGRIKDGLAAGTWTVSSPDAGTLRFTPVGPLASTAFTVEDATLPVWPPLTLQGEAHLDLTATTARLRIAPAALLTAKGDRVEGEIESVADLERFTATLQAHGTARLPTWLGTAQAPVLHGRLTADLREFDATVQSLHVAARDEDGTDDTFVLETLAPFEINYEQPEAIRTAEGDLLRFSARGLRLDWAASLLPGLSLSGRLAGGESTLRREGSGLVITPGRPWEVRDLAVIQGGVPLLRAPVFTLEPAGRVQVGADWLPGDFIGTVKLGGHLDEIFRLRDPAGPFSADGAATLLRRDGKLELRSFTLAARRGDGSSLLDLETLRPLALGATAQDNDIDRAADSLRLRTAAVPLPWLQPLLPTGTILEGTLEPTEFAAKIDLPNLFLNPARPLTFNVTRLADTTGGYLRNARIELSPSVIVMGTIASLVVENGRVLIDGHEAGNAGLAFMYFTNNLQIPVSASLNVRADLALVRGQPLAATLPLPAAGTAQLILDHDLVGGKDPTATFLLFDVPDPAGGGMLPRFGSRVTLLKSQGERHRARFDFQYQTAPVWSQFTTEFDYGMTRGKAEINATLTGDFFDAGRFMQLLAACTPAEVAPVATSPVATAADAAATVATNAPAGAFWQTLLGRFELKFGAVAYDAYRVEDLTGEFRITEDALQLSQLAGRMFDGRWQGNFRFAYDPAQPATPYGLTGGFSIQDFSAERIVQTATPTDFGSFSGRLHFDATIEARGANPRQLLDGSTSAFSFRGEGGRLQLKVPQANLASAALLVGGAITFSPELRAIGRLVKQFSDLPVDQLSARGRREAGGAILLDDLRIHTPQLRLSARGTVAANPDLDLAALPFELPVTLAVRDEMAVLLKGMKLIGPKPDADGFFTMTRQPVLRGTLGAPDTTALYDLLAQAASGSSGTFGFLMRKVQQEAAKAQADGKKP</sequence>
<proteinExistence type="predicted"/>
<evidence type="ECO:0000313" key="1">
    <source>
        <dbReference type="EMBL" id="AOS43375.1"/>
    </source>
</evidence>
<dbReference type="EMBL" id="CP016094">
    <property type="protein sequence ID" value="AOS43375.1"/>
    <property type="molecule type" value="Genomic_DNA"/>
</dbReference>
<dbReference type="OrthoDB" id="175350at2"/>
<accession>A0A1D8AR58</accession>
<dbReference type="RefSeq" id="WP_157772133.1">
    <property type="nucleotide sequence ID" value="NZ_CP016094.1"/>
</dbReference>
<keyword evidence="2" id="KW-1185">Reference proteome</keyword>
<dbReference type="STRING" id="1838286.Verru16b_00418"/>
<organism evidence="1 2">
    <name type="scientific">Lacunisphaera limnophila</name>
    <dbReference type="NCBI Taxonomy" id="1838286"/>
    <lineage>
        <taxon>Bacteria</taxon>
        <taxon>Pseudomonadati</taxon>
        <taxon>Verrucomicrobiota</taxon>
        <taxon>Opitutia</taxon>
        <taxon>Opitutales</taxon>
        <taxon>Opitutaceae</taxon>
        <taxon>Lacunisphaera</taxon>
    </lineage>
</organism>
<protein>
    <recommendedName>
        <fullName evidence="3">AsmA-like C-terminal domain-containing protein</fullName>
    </recommendedName>
</protein>
<evidence type="ECO:0008006" key="3">
    <source>
        <dbReference type="Google" id="ProtNLM"/>
    </source>
</evidence>
<gene>
    <name evidence="1" type="ORF">Verru16b_00418</name>
</gene>
<reference evidence="1 2" key="1">
    <citation type="submission" date="2016-06" db="EMBL/GenBank/DDBJ databases">
        <title>Three novel species with peptidoglycan cell walls form the new genus Lacunisphaera gen. nov. in the family Opitutaceae of the verrucomicrobial subdivision 4.</title>
        <authorList>
            <person name="Rast P."/>
            <person name="Gloeckner I."/>
            <person name="Jogler M."/>
            <person name="Boedeker C."/>
            <person name="Jeske O."/>
            <person name="Wiegand S."/>
            <person name="Reinhardt R."/>
            <person name="Schumann P."/>
            <person name="Rohde M."/>
            <person name="Spring S."/>
            <person name="Gloeckner F.O."/>
            <person name="Jogler C."/>
        </authorList>
    </citation>
    <scope>NUCLEOTIDE SEQUENCE [LARGE SCALE GENOMIC DNA]</scope>
    <source>
        <strain evidence="1 2">IG16b</strain>
    </source>
</reference>